<evidence type="ECO:0000313" key="1">
    <source>
        <dbReference type="EMBL" id="MRU22587.1"/>
    </source>
</evidence>
<protein>
    <submittedName>
        <fullName evidence="1">Phage portal protein</fullName>
    </submittedName>
</protein>
<dbReference type="EMBL" id="VDCJ01000054">
    <property type="protein sequence ID" value="MRU22587.1"/>
    <property type="molecule type" value="Genomic_DNA"/>
</dbReference>
<reference evidence="1" key="1">
    <citation type="submission" date="2019-05" db="EMBL/GenBank/DDBJ databases">
        <authorList>
            <person name="Castillo A."/>
            <person name="Giampetruzzi A."/>
            <person name="Landa B."/>
            <person name="Saponari M."/>
            <person name="Almeida R.P.P."/>
            <person name="Moralejo E."/>
            <person name="Marco-Noales E."/>
            <person name="Velasco-Amo M.P."/>
            <person name="Roman-Ecija M."/>
            <person name="Navarro I."/>
            <person name="Monterde A."/>
            <person name="Barbe S."/>
        </authorList>
    </citation>
    <scope>NUCLEOTIDE SEQUENCE</scope>
    <source>
        <strain evidence="1">XYL1981</strain>
    </source>
</reference>
<dbReference type="InterPro" id="IPR006944">
    <property type="entry name" value="Phage/GTA_portal"/>
</dbReference>
<feature type="non-terminal residue" evidence="1">
    <location>
        <position position="1"/>
    </location>
</feature>
<accession>A0A9Q4QRH0</accession>
<organism evidence="1 2">
    <name type="scientific">Xylella fastidiosa subsp. multiplex</name>
    <dbReference type="NCBI Taxonomy" id="644357"/>
    <lineage>
        <taxon>Bacteria</taxon>
        <taxon>Pseudomonadati</taxon>
        <taxon>Pseudomonadota</taxon>
        <taxon>Gammaproteobacteria</taxon>
        <taxon>Lysobacterales</taxon>
        <taxon>Lysobacteraceae</taxon>
        <taxon>Xylella</taxon>
    </lineage>
</organism>
<proteinExistence type="predicted"/>
<comment type="caution">
    <text evidence="1">The sequence shown here is derived from an EMBL/GenBank/DDBJ whole genome shotgun (WGS) entry which is preliminary data.</text>
</comment>
<gene>
    <name evidence="1" type="ORF">FG476_00215</name>
</gene>
<dbReference type="Pfam" id="PF04860">
    <property type="entry name" value="Phage_portal"/>
    <property type="match status" value="1"/>
</dbReference>
<evidence type="ECO:0000313" key="2">
    <source>
        <dbReference type="Proteomes" id="UP000474061"/>
    </source>
</evidence>
<sequence length="67" mass="7551">ISTLPLFVYARDSQGQRELARNHRLWRVMHSKPNAYMTANVALASLCVNKVLHNNAYAQIIRNGSGI</sequence>
<name>A0A9Q4QRH0_XYLFS</name>
<dbReference type="AlphaFoldDB" id="A0A9Q4QRH0"/>
<dbReference type="Proteomes" id="UP000474061">
    <property type="component" value="Unassembled WGS sequence"/>
</dbReference>
<dbReference type="RefSeq" id="WP_154162008.1">
    <property type="nucleotide sequence ID" value="NZ_VDCJ01000054.1"/>
</dbReference>
<reference evidence="1" key="2">
    <citation type="journal article" date="2020" name="Appl. Environ. Microbiol.">
        <title>Multiple intercontinental introductions associated with the emergence of a plant pathogen in Europe.</title>
        <authorList>
            <person name="Landa B.B."/>
            <person name="Castillo A.I."/>
            <person name="Giampetruzzi A."/>
            <person name="Kahn A."/>
            <person name="Roman-Ecija M."/>
            <person name="Velasco-Amo M.P."/>
            <person name="Navas-Cortes J.A."/>
            <person name="Marco-Noales E."/>
            <person name="Barbe S."/>
            <person name="Moralejo E."/>
            <person name="Coletta-Filho H.D."/>
            <person name="Saldarelli P."/>
            <person name="Saponari M."/>
            <person name="Almeida R.P.P."/>
        </authorList>
    </citation>
    <scope>NUCLEOTIDE SEQUENCE</scope>
    <source>
        <strain evidence="1">XYL1981</strain>
    </source>
</reference>